<sequence length="175" mass="19173">LANDRELKHNVLASQLLVHLAESIDLVIDGRALLGVQEDLDDLMSVLLGADPLAYDLSGVDKVREDRIMDGSERARSRALLGDAAAARGEREDTALGDKQDVAVGEFLLELTRESSLRNLFVSGLKSVYFWENGGGDEMYLCWTLRKPPKRGTGTKTTIAFLPWPTSSWRSGPGS</sequence>
<protein>
    <submittedName>
        <fullName evidence="1">Uncharacterized protein</fullName>
    </submittedName>
</protein>
<proteinExistence type="predicted"/>
<accession>A0ABR3G4S7</accession>
<evidence type="ECO:0000313" key="2">
    <source>
        <dbReference type="Proteomes" id="UP001447188"/>
    </source>
</evidence>
<comment type="caution">
    <text evidence="1">The sequence shown here is derived from an EMBL/GenBank/DDBJ whole genome shotgun (WGS) entry which is preliminary data.</text>
</comment>
<feature type="non-terminal residue" evidence="1">
    <location>
        <position position="1"/>
    </location>
</feature>
<name>A0ABR3G4S7_9PEZI</name>
<organism evidence="1 2">
    <name type="scientific">Discina gigas</name>
    <dbReference type="NCBI Taxonomy" id="1032678"/>
    <lineage>
        <taxon>Eukaryota</taxon>
        <taxon>Fungi</taxon>
        <taxon>Dikarya</taxon>
        <taxon>Ascomycota</taxon>
        <taxon>Pezizomycotina</taxon>
        <taxon>Pezizomycetes</taxon>
        <taxon>Pezizales</taxon>
        <taxon>Discinaceae</taxon>
        <taxon>Discina</taxon>
    </lineage>
</organism>
<gene>
    <name evidence="1" type="ORF">Q9L58_010193</name>
</gene>
<reference evidence="1 2" key="1">
    <citation type="submission" date="2024-02" db="EMBL/GenBank/DDBJ databases">
        <title>Discinaceae phylogenomics.</title>
        <authorList>
            <person name="Dirks A.C."/>
            <person name="James T.Y."/>
        </authorList>
    </citation>
    <scope>NUCLEOTIDE SEQUENCE [LARGE SCALE GENOMIC DNA]</scope>
    <source>
        <strain evidence="1 2">ACD0624</strain>
    </source>
</reference>
<dbReference type="EMBL" id="JBBBZM010000333">
    <property type="protein sequence ID" value="KAL0630952.1"/>
    <property type="molecule type" value="Genomic_DNA"/>
</dbReference>
<evidence type="ECO:0000313" key="1">
    <source>
        <dbReference type="EMBL" id="KAL0630952.1"/>
    </source>
</evidence>
<dbReference type="Proteomes" id="UP001447188">
    <property type="component" value="Unassembled WGS sequence"/>
</dbReference>
<keyword evidence="2" id="KW-1185">Reference proteome</keyword>